<keyword evidence="4" id="KW-1278">Translocase</keyword>
<keyword evidence="7" id="KW-1185">Reference proteome</keyword>
<organism evidence="6 7">
    <name type="scientific">Mycobacterium servetii</name>
    <dbReference type="NCBI Taxonomy" id="3237418"/>
    <lineage>
        <taxon>Bacteria</taxon>
        <taxon>Bacillati</taxon>
        <taxon>Actinomycetota</taxon>
        <taxon>Actinomycetes</taxon>
        <taxon>Mycobacteriales</taxon>
        <taxon>Mycobacteriaceae</taxon>
        <taxon>Mycobacterium</taxon>
    </lineage>
</organism>
<name>A0ABV4C609_9MYCO</name>
<protein>
    <submittedName>
        <fullName evidence="6">ATP-binding cassette domain-containing protein</fullName>
    </submittedName>
</protein>
<evidence type="ECO:0000256" key="2">
    <source>
        <dbReference type="ARBA" id="ARBA00022741"/>
    </source>
</evidence>
<dbReference type="InterPro" id="IPR027417">
    <property type="entry name" value="P-loop_NTPase"/>
</dbReference>
<dbReference type="EMBL" id="JBGEDP010000001">
    <property type="protein sequence ID" value="MEY8017976.1"/>
    <property type="molecule type" value="Genomic_DNA"/>
</dbReference>
<gene>
    <name evidence="6" type="ORF">AB8998_24905</name>
</gene>
<evidence type="ECO:0000256" key="3">
    <source>
        <dbReference type="ARBA" id="ARBA00022840"/>
    </source>
</evidence>
<comment type="caution">
    <text evidence="6">The sequence shown here is derived from an EMBL/GenBank/DDBJ whole genome shotgun (WGS) entry which is preliminary data.</text>
</comment>
<reference evidence="6 7" key="1">
    <citation type="submission" date="2024-08" db="EMBL/GenBank/DDBJ databases">
        <title>Mycobacterium servetensis sp. nov., a novel rapid-growing mycobacterial species recovered from a human patient in Zaragoza, Spain.</title>
        <authorList>
            <person name="Tristancho-Baro A.I."/>
            <person name="Buenestado-Serrano S."/>
            <person name="Garcia De Viedma D."/>
            <person name="Milagro-Beamonte A."/>
            <person name="Burillo N."/>
            <person name="Sanz S."/>
            <person name="Lopez-Calleja A.I."/>
            <person name="Penas-Utrilla D."/>
            <person name="Guardingo M."/>
            <person name="Garcia M.J."/>
            <person name="Vinuelas-Bayon J."/>
        </authorList>
    </citation>
    <scope>NUCLEOTIDE SEQUENCE [LARGE SCALE GENOMIC DNA]</scope>
    <source>
        <strain evidence="7">HUMS_12744610</strain>
    </source>
</reference>
<evidence type="ECO:0000256" key="1">
    <source>
        <dbReference type="ARBA" id="ARBA00022448"/>
    </source>
</evidence>
<evidence type="ECO:0000256" key="4">
    <source>
        <dbReference type="ARBA" id="ARBA00022967"/>
    </source>
</evidence>
<dbReference type="InterPro" id="IPR003593">
    <property type="entry name" value="AAA+_ATPase"/>
</dbReference>
<dbReference type="InterPro" id="IPR017871">
    <property type="entry name" value="ABC_transporter-like_CS"/>
</dbReference>
<keyword evidence="1" id="KW-0813">Transport</keyword>
<accession>A0ABV4C609</accession>
<dbReference type="Proteomes" id="UP001564760">
    <property type="component" value="Unassembled WGS sequence"/>
</dbReference>
<evidence type="ECO:0000313" key="6">
    <source>
        <dbReference type="EMBL" id="MEY8017976.1"/>
    </source>
</evidence>
<sequence length="223" mass="23656">MDQTPVFEFVDVVVERDGVRALDGFTAAVPGRGVTAIFGPSGAGKSTMLRLCNRLELPTGGRVLFCGNDIAELDPLALRRRVGMCFQRPTPFPGAVADNLRVADPGASDARICETLERVALTGPGTGSWLDRDAGALSGGEAQRMCLARTLMARPQVLLLDEPTSAVDAEAARVIERAVRDLADRDGIPAIWVTHDAAQAARAADRVLRIEAGRCLGLGPAKR</sequence>
<dbReference type="Gene3D" id="3.40.50.300">
    <property type="entry name" value="P-loop containing nucleotide triphosphate hydrolases"/>
    <property type="match status" value="1"/>
</dbReference>
<dbReference type="PANTHER" id="PTHR43423">
    <property type="entry name" value="ABC TRANSPORTER I FAMILY MEMBER 17"/>
    <property type="match status" value="1"/>
</dbReference>
<keyword evidence="2" id="KW-0547">Nucleotide-binding</keyword>
<proteinExistence type="predicted"/>
<dbReference type="Pfam" id="PF00005">
    <property type="entry name" value="ABC_tran"/>
    <property type="match status" value="1"/>
</dbReference>
<feature type="domain" description="ABC transporter" evidence="5">
    <location>
        <begin position="7"/>
        <end position="223"/>
    </location>
</feature>
<dbReference type="PROSITE" id="PS00211">
    <property type="entry name" value="ABC_TRANSPORTER_1"/>
    <property type="match status" value="1"/>
</dbReference>
<dbReference type="SUPFAM" id="SSF52540">
    <property type="entry name" value="P-loop containing nucleoside triphosphate hydrolases"/>
    <property type="match status" value="1"/>
</dbReference>
<dbReference type="GO" id="GO:0005524">
    <property type="term" value="F:ATP binding"/>
    <property type="evidence" value="ECO:0007669"/>
    <property type="project" value="UniProtKB-KW"/>
</dbReference>
<dbReference type="SMART" id="SM00382">
    <property type="entry name" value="AAA"/>
    <property type="match status" value="1"/>
</dbReference>
<dbReference type="InterPro" id="IPR003439">
    <property type="entry name" value="ABC_transporter-like_ATP-bd"/>
</dbReference>
<dbReference type="PANTHER" id="PTHR43423:SF1">
    <property type="entry name" value="ABC TRANSPORTER I FAMILY MEMBER 17"/>
    <property type="match status" value="1"/>
</dbReference>
<dbReference type="PROSITE" id="PS50893">
    <property type="entry name" value="ABC_TRANSPORTER_2"/>
    <property type="match status" value="1"/>
</dbReference>
<keyword evidence="3 6" id="KW-0067">ATP-binding</keyword>
<evidence type="ECO:0000259" key="5">
    <source>
        <dbReference type="PROSITE" id="PS50893"/>
    </source>
</evidence>
<evidence type="ECO:0000313" key="7">
    <source>
        <dbReference type="Proteomes" id="UP001564760"/>
    </source>
</evidence>